<feature type="transmembrane region" description="Helical" evidence="6">
    <location>
        <begin position="380"/>
        <end position="401"/>
    </location>
</feature>
<name>A0A507BH03_9PEZI</name>
<evidence type="ECO:0000259" key="7">
    <source>
        <dbReference type="PROSITE" id="PS50850"/>
    </source>
</evidence>
<dbReference type="RefSeq" id="XP_030997992.1">
    <property type="nucleotide sequence ID" value="XM_031138284.1"/>
</dbReference>
<feature type="transmembrane region" description="Helical" evidence="6">
    <location>
        <begin position="29"/>
        <end position="51"/>
    </location>
</feature>
<dbReference type="EMBL" id="SKBQ01000018">
    <property type="protein sequence ID" value="TPX16281.1"/>
    <property type="molecule type" value="Genomic_DNA"/>
</dbReference>
<feature type="transmembrane region" description="Helical" evidence="6">
    <location>
        <begin position="445"/>
        <end position="468"/>
    </location>
</feature>
<sequence>MDSEKAQDSPLSESPPEQYSVFTKIEKRCITAMVAYAAAFSTLSSFIYFPAISQLADSLSVSIDKINLTITSYMAVATVAPALMGDAADILGRRPTYLVALTLYVAVNIVTASAHSYVALLVLRLFQALAISGVFSVAYGVVTDIATPAERGSYVAAVSFASTIAPSLGPILGGTLTYAAGWPWIFWFLALASGSCLVIMVFCLPETSRNLVGNGSIRPMRYLQLPMRGFMSHWEKTDQAPRPLLRIPNPIKSLKILIRKDNIIITLACGLMYSVYTCICASLSVHFIEIYRLNQLQTGLIYIPFGFGGTVSSFFCGPLLNRAYRHIRIKQGLSTDQSVADNLDHFPVEKARLVVIWVPLSMTIMCLVAFGWTLHFHLHIAIPLCLQFILGLVMQLDFSIYNALLVDKNHRNPAAAQASSNIVRCGMAAIVVAFLQNLIDALGIGWTYTFMAGLCVIVTGLFLVDYLYGTAWRQKYLSKSQT</sequence>
<dbReference type="InterPro" id="IPR036259">
    <property type="entry name" value="MFS_trans_sf"/>
</dbReference>
<feature type="transmembrane region" description="Helical" evidence="6">
    <location>
        <begin position="300"/>
        <end position="320"/>
    </location>
</feature>
<dbReference type="OrthoDB" id="440553at2759"/>
<organism evidence="8 9">
    <name type="scientific">Thyridium curvatum</name>
    <dbReference type="NCBI Taxonomy" id="1093900"/>
    <lineage>
        <taxon>Eukaryota</taxon>
        <taxon>Fungi</taxon>
        <taxon>Dikarya</taxon>
        <taxon>Ascomycota</taxon>
        <taxon>Pezizomycotina</taxon>
        <taxon>Sordariomycetes</taxon>
        <taxon>Sordariomycetidae</taxon>
        <taxon>Thyridiales</taxon>
        <taxon>Thyridiaceae</taxon>
        <taxon>Thyridium</taxon>
    </lineage>
</organism>
<comment type="subcellular location">
    <subcellularLocation>
        <location evidence="1">Membrane</location>
        <topology evidence="1">Multi-pass membrane protein</topology>
    </subcellularLocation>
</comment>
<dbReference type="STRING" id="1093900.A0A507BH03"/>
<protein>
    <recommendedName>
        <fullName evidence="7">Major facilitator superfamily (MFS) profile domain-containing protein</fullName>
    </recommendedName>
</protein>
<feature type="domain" description="Major facilitator superfamily (MFS) profile" evidence="7">
    <location>
        <begin position="30"/>
        <end position="472"/>
    </location>
</feature>
<gene>
    <name evidence="8" type="ORF">E0L32_003930</name>
</gene>
<keyword evidence="3 6" id="KW-0812">Transmembrane</keyword>
<keyword evidence="2" id="KW-0813">Transport</keyword>
<dbReference type="GO" id="GO:0042908">
    <property type="term" value="P:xenobiotic transport"/>
    <property type="evidence" value="ECO:0007669"/>
    <property type="project" value="UniProtKB-ARBA"/>
</dbReference>
<evidence type="ECO:0000256" key="5">
    <source>
        <dbReference type="ARBA" id="ARBA00023136"/>
    </source>
</evidence>
<dbReference type="Gene3D" id="1.20.1250.20">
    <property type="entry name" value="MFS general substrate transporter like domains"/>
    <property type="match status" value="1"/>
</dbReference>
<reference evidence="8 9" key="1">
    <citation type="submission" date="2019-06" db="EMBL/GenBank/DDBJ databases">
        <title>Draft genome sequence of the filamentous fungus Phialemoniopsis curvata isolated from diesel fuel.</title>
        <authorList>
            <person name="Varaljay V.A."/>
            <person name="Lyon W.J."/>
            <person name="Crouch A.L."/>
            <person name="Drake C.E."/>
            <person name="Hollomon J.M."/>
            <person name="Nadeau L.J."/>
            <person name="Nunn H.S."/>
            <person name="Stevenson B.S."/>
            <person name="Bojanowski C.L."/>
            <person name="Crookes-Goodson W.J."/>
        </authorList>
    </citation>
    <scope>NUCLEOTIDE SEQUENCE [LARGE SCALE GENOMIC DNA]</scope>
    <source>
        <strain evidence="8 9">D216</strain>
    </source>
</reference>
<keyword evidence="5 6" id="KW-0472">Membrane</keyword>
<feature type="transmembrane region" description="Helical" evidence="6">
    <location>
        <begin position="121"/>
        <end position="142"/>
    </location>
</feature>
<feature type="transmembrane region" description="Helical" evidence="6">
    <location>
        <begin position="263"/>
        <end position="288"/>
    </location>
</feature>
<evidence type="ECO:0000256" key="3">
    <source>
        <dbReference type="ARBA" id="ARBA00022692"/>
    </source>
</evidence>
<feature type="transmembrane region" description="Helical" evidence="6">
    <location>
        <begin position="96"/>
        <end position="115"/>
    </location>
</feature>
<dbReference type="PANTHER" id="PTHR23502:SF51">
    <property type="entry name" value="QUINIDINE RESISTANCE PROTEIN 1-RELATED"/>
    <property type="match status" value="1"/>
</dbReference>
<accession>A0A507BH03</accession>
<feature type="transmembrane region" description="Helical" evidence="6">
    <location>
        <begin position="66"/>
        <end position="84"/>
    </location>
</feature>
<feature type="transmembrane region" description="Helical" evidence="6">
    <location>
        <begin position="154"/>
        <end position="172"/>
    </location>
</feature>
<dbReference type="GO" id="GO:0140115">
    <property type="term" value="P:export across plasma membrane"/>
    <property type="evidence" value="ECO:0007669"/>
    <property type="project" value="UniProtKB-ARBA"/>
</dbReference>
<dbReference type="InParanoid" id="A0A507BH03"/>
<comment type="caution">
    <text evidence="8">The sequence shown here is derived from an EMBL/GenBank/DDBJ whole genome shotgun (WGS) entry which is preliminary data.</text>
</comment>
<dbReference type="AlphaFoldDB" id="A0A507BH03"/>
<feature type="transmembrane region" description="Helical" evidence="6">
    <location>
        <begin position="353"/>
        <end position="374"/>
    </location>
</feature>
<evidence type="ECO:0000313" key="8">
    <source>
        <dbReference type="EMBL" id="TPX16281.1"/>
    </source>
</evidence>
<dbReference type="PROSITE" id="PS00216">
    <property type="entry name" value="SUGAR_TRANSPORT_1"/>
    <property type="match status" value="1"/>
</dbReference>
<evidence type="ECO:0000256" key="6">
    <source>
        <dbReference type="SAM" id="Phobius"/>
    </source>
</evidence>
<dbReference type="SUPFAM" id="SSF103473">
    <property type="entry name" value="MFS general substrate transporter"/>
    <property type="match status" value="1"/>
</dbReference>
<dbReference type="PANTHER" id="PTHR23502">
    <property type="entry name" value="MAJOR FACILITATOR SUPERFAMILY"/>
    <property type="match status" value="1"/>
</dbReference>
<keyword evidence="9" id="KW-1185">Reference proteome</keyword>
<proteinExistence type="predicted"/>
<feature type="transmembrane region" description="Helical" evidence="6">
    <location>
        <begin position="184"/>
        <end position="204"/>
    </location>
</feature>
<dbReference type="FunFam" id="1.20.1250.20:FF:000172">
    <property type="entry name" value="MFS multidrug resistance transporter"/>
    <property type="match status" value="1"/>
</dbReference>
<dbReference type="GeneID" id="41971377"/>
<dbReference type="GO" id="GO:0022857">
    <property type="term" value="F:transmembrane transporter activity"/>
    <property type="evidence" value="ECO:0007669"/>
    <property type="project" value="InterPro"/>
</dbReference>
<keyword evidence="4 6" id="KW-1133">Transmembrane helix</keyword>
<evidence type="ECO:0000256" key="2">
    <source>
        <dbReference type="ARBA" id="ARBA00022448"/>
    </source>
</evidence>
<dbReference type="InterPro" id="IPR011701">
    <property type="entry name" value="MFS"/>
</dbReference>
<evidence type="ECO:0000256" key="1">
    <source>
        <dbReference type="ARBA" id="ARBA00004141"/>
    </source>
</evidence>
<dbReference type="Pfam" id="PF07690">
    <property type="entry name" value="MFS_1"/>
    <property type="match status" value="1"/>
</dbReference>
<dbReference type="Proteomes" id="UP000319257">
    <property type="component" value="Unassembled WGS sequence"/>
</dbReference>
<evidence type="ECO:0000256" key="4">
    <source>
        <dbReference type="ARBA" id="ARBA00022989"/>
    </source>
</evidence>
<dbReference type="PROSITE" id="PS50850">
    <property type="entry name" value="MFS"/>
    <property type="match status" value="1"/>
</dbReference>
<dbReference type="InterPro" id="IPR005829">
    <property type="entry name" value="Sugar_transporter_CS"/>
</dbReference>
<dbReference type="GO" id="GO:0005886">
    <property type="term" value="C:plasma membrane"/>
    <property type="evidence" value="ECO:0007669"/>
    <property type="project" value="TreeGrafter"/>
</dbReference>
<feature type="transmembrane region" description="Helical" evidence="6">
    <location>
        <begin position="422"/>
        <end position="439"/>
    </location>
</feature>
<dbReference type="InterPro" id="IPR020846">
    <property type="entry name" value="MFS_dom"/>
</dbReference>
<evidence type="ECO:0000313" key="9">
    <source>
        <dbReference type="Proteomes" id="UP000319257"/>
    </source>
</evidence>